<protein>
    <submittedName>
        <fullName evidence="2">Uncharacterized protein</fullName>
    </submittedName>
</protein>
<feature type="region of interest" description="Disordered" evidence="1">
    <location>
        <begin position="86"/>
        <end position="108"/>
    </location>
</feature>
<dbReference type="EMBL" id="AP026073">
    <property type="protein sequence ID" value="BDM72818.1"/>
    <property type="molecule type" value="Genomic_DNA"/>
</dbReference>
<evidence type="ECO:0000256" key="1">
    <source>
        <dbReference type="SAM" id="MobiDB-lite"/>
    </source>
</evidence>
<name>A0ABM8A2D9_STRNI</name>
<gene>
    <name evidence="2" type="ORF">HEK616_63050</name>
</gene>
<dbReference type="Proteomes" id="UP001059597">
    <property type="component" value="Chromosome"/>
</dbReference>
<accession>A0ABM8A2D9</accession>
<keyword evidence="3" id="KW-1185">Reference proteome</keyword>
<reference evidence="2" key="1">
    <citation type="submission" date="2022-06" db="EMBL/GenBank/DDBJ databases">
        <title>Complete genome sequence of Streptomyces nigrescens HEK616.</title>
        <authorList>
            <person name="Asamizu S."/>
            <person name="Onaka H."/>
        </authorList>
    </citation>
    <scope>NUCLEOTIDE SEQUENCE</scope>
    <source>
        <strain evidence="2">HEK616</strain>
    </source>
</reference>
<sequence length="108" mass="11519">MSERSAGPARLLPWTSPNGNPCYLVGDGTGFVSRLADDVESVQLGMADDILDYAEKMLADRTTSAQEVRFLARGLADALRDVRRIADSREERPAAGSAPATGRPVSPS</sequence>
<proteinExistence type="predicted"/>
<dbReference type="RefSeq" id="WP_261956167.1">
    <property type="nucleotide sequence ID" value="NZ_AP026073.1"/>
</dbReference>
<evidence type="ECO:0000313" key="3">
    <source>
        <dbReference type="Proteomes" id="UP001059597"/>
    </source>
</evidence>
<organism evidence="2 3">
    <name type="scientific">Streptomyces nigrescens</name>
    <dbReference type="NCBI Taxonomy" id="1920"/>
    <lineage>
        <taxon>Bacteria</taxon>
        <taxon>Bacillati</taxon>
        <taxon>Actinomycetota</taxon>
        <taxon>Actinomycetes</taxon>
        <taxon>Kitasatosporales</taxon>
        <taxon>Streptomycetaceae</taxon>
        <taxon>Streptomyces</taxon>
    </lineage>
</organism>
<evidence type="ECO:0000313" key="2">
    <source>
        <dbReference type="EMBL" id="BDM72818.1"/>
    </source>
</evidence>